<dbReference type="AlphaFoldDB" id="A0A2M8KEW2"/>
<protein>
    <recommendedName>
        <fullName evidence="7">Glycosyl transferase family 1 domain-containing protein</fullName>
    </recommendedName>
</protein>
<dbReference type="CDD" id="cd03801">
    <property type="entry name" value="GT4_PimA-like"/>
    <property type="match status" value="1"/>
</dbReference>
<dbReference type="Proteomes" id="UP000231450">
    <property type="component" value="Unassembled WGS sequence"/>
</dbReference>
<evidence type="ECO:0000259" key="3">
    <source>
        <dbReference type="Pfam" id="PF00534"/>
    </source>
</evidence>
<dbReference type="GO" id="GO:0009103">
    <property type="term" value="P:lipopolysaccharide biosynthetic process"/>
    <property type="evidence" value="ECO:0007669"/>
    <property type="project" value="TreeGrafter"/>
</dbReference>
<keyword evidence="2" id="KW-0812">Transmembrane</keyword>
<dbReference type="InterPro" id="IPR028098">
    <property type="entry name" value="Glyco_trans_4-like_N"/>
</dbReference>
<dbReference type="SUPFAM" id="SSF53756">
    <property type="entry name" value="UDP-Glycosyltransferase/glycogen phosphorylase"/>
    <property type="match status" value="1"/>
</dbReference>
<sequence>MLTGVSIVFFTNVDVVLAKHFLDSKDAGIYALTALIGKILFFFGSLASPFIMPLVSRSEGANRDSKAILNFTLVGTLILIFPAFIALGFFGSYFAPLLFGQNATHSVKFLLPITFSMMCFTLSRVYTEYYLAKKYFSFTFTAFVIAVIQLGVLVIFHKDLNSFVYVVSSTWTLYFVATFLLHIWSDKVLVFENNLNDFLNLFSRYKTVERNSKEKLRILIFNWRDTKHVWSGGAEVYIYELSKRWVKDGHFVTVFCGRDGHSSKNEIIDGIHIYRRGGFYTVYFWAVIYYIFKFKGNYDVIVDSENGIPFFTPLYAREKIFLLIHHVHQEVFRKSLNWPLSWIASNLEAKVMPIVYRNTEVITVSPSSKNEIIKHKLTTREPHIIYSGVDLKEFKSSKKSRFPTVLYLGRLKYYKSLNVFIKAANEVLEKIPEAVFIIAGEGEEGDNLKKYARSKGIEDKIHFLGKVTQVDKIKLYQQAWLFMNPSFMEGWGITAIEASACGTPVVASDVPGLRDSVRTGVNGFLAKYGNSHEFADKVFEVLNNGSLRSKLGKNAVAWASNFSWETSANKMLQILNTDL</sequence>
<evidence type="ECO:0000313" key="5">
    <source>
        <dbReference type="EMBL" id="PJE58454.1"/>
    </source>
</evidence>
<feature type="domain" description="Glycosyl transferase family 1" evidence="3">
    <location>
        <begin position="393"/>
        <end position="555"/>
    </location>
</feature>
<reference evidence="6" key="1">
    <citation type="submission" date="2017-09" db="EMBL/GenBank/DDBJ databases">
        <title>Depth-based differentiation of microbial function through sediment-hosted aquifers and enrichment of novel symbionts in the deep terrestrial subsurface.</title>
        <authorList>
            <person name="Probst A.J."/>
            <person name="Ladd B."/>
            <person name="Jarett J.K."/>
            <person name="Geller-Mcgrath D.E."/>
            <person name="Sieber C.M.K."/>
            <person name="Emerson J.B."/>
            <person name="Anantharaman K."/>
            <person name="Thomas B.C."/>
            <person name="Malmstrom R."/>
            <person name="Stieglmeier M."/>
            <person name="Klingl A."/>
            <person name="Woyke T."/>
            <person name="Ryan C.M."/>
            <person name="Banfield J.F."/>
        </authorList>
    </citation>
    <scope>NUCLEOTIDE SEQUENCE [LARGE SCALE GENOMIC DNA]</scope>
</reference>
<evidence type="ECO:0000259" key="4">
    <source>
        <dbReference type="Pfam" id="PF13439"/>
    </source>
</evidence>
<feature type="transmembrane region" description="Helical" evidence="2">
    <location>
        <begin position="162"/>
        <end position="184"/>
    </location>
</feature>
<comment type="caution">
    <text evidence="5">The sequence shown here is derived from an EMBL/GenBank/DDBJ whole genome shotgun (WGS) entry which is preliminary data.</text>
</comment>
<feature type="transmembrane region" description="Helical" evidence="2">
    <location>
        <begin position="67"/>
        <end position="94"/>
    </location>
</feature>
<accession>A0A2M8KEW2</accession>
<gene>
    <name evidence="5" type="ORF">COU81_00650</name>
</gene>
<keyword evidence="2" id="KW-1133">Transmembrane helix</keyword>
<dbReference type="EMBL" id="PFDW01000013">
    <property type="protein sequence ID" value="PJE58454.1"/>
    <property type="molecule type" value="Genomic_DNA"/>
</dbReference>
<feature type="transmembrane region" description="Helical" evidence="2">
    <location>
        <begin position="135"/>
        <end position="156"/>
    </location>
</feature>
<evidence type="ECO:0000256" key="2">
    <source>
        <dbReference type="SAM" id="Phobius"/>
    </source>
</evidence>
<dbReference type="PANTHER" id="PTHR46401:SF2">
    <property type="entry name" value="GLYCOSYLTRANSFERASE WBBK-RELATED"/>
    <property type="match status" value="1"/>
</dbReference>
<dbReference type="Pfam" id="PF13439">
    <property type="entry name" value="Glyco_transf_4"/>
    <property type="match status" value="1"/>
</dbReference>
<dbReference type="Gene3D" id="3.40.50.2000">
    <property type="entry name" value="Glycogen Phosphorylase B"/>
    <property type="match status" value="2"/>
</dbReference>
<feature type="transmembrane region" description="Helical" evidence="2">
    <location>
        <begin position="106"/>
        <end position="123"/>
    </location>
</feature>
<organism evidence="5 6">
    <name type="scientific">Candidatus Portnoybacteria bacterium CG10_big_fil_rev_8_21_14_0_10_36_7</name>
    <dbReference type="NCBI Taxonomy" id="1974812"/>
    <lineage>
        <taxon>Bacteria</taxon>
        <taxon>Candidatus Portnoyibacteriota</taxon>
    </lineage>
</organism>
<dbReference type="Pfam" id="PF00534">
    <property type="entry name" value="Glycos_transf_1"/>
    <property type="match status" value="1"/>
</dbReference>
<evidence type="ECO:0000313" key="6">
    <source>
        <dbReference type="Proteomes" id="UP000231450"/>
    </source>
</evidence>
<feature type="domain" description="Glycosyltransferase subfamily 4-like N-terminal" evidence="4">
    <location>
        <begin position="232"/>
        <end position="392"/>
    </location>
</feature>
<name>A0A2M8KEW2_9BACT</name>
<evidence type="ECO:0000256" key="1">
    <source>
        <dbReference type="ARBA" id="ARBA00022679"/>
    </source>
</evidence>
<dbReference type="GO" id="GO:0016757">
    <property type="term" value="F:glycosyltransferase activity"/>
    <property type="evidence" value="ECO:0007669"/>
    <property type="project" value="InterPro"/>
</dbReference>
<dbReference type="PANTHER" id="PTHR46401">
    <property type="entry name" value="GLYCOSYLTRANSFERASE WBBK-RELATED"/>
    <property type="match status" value="1"/>
</dbReference>
<proteinExistence type="predicted"/>
<dbReference type="InterPro" id="IPR001296">
    <property type="entry name" value="Glyco_trans_1"/>
</dbReference>
<keyword evidence="2" id="KW-0472">Membrane</keyword>
<feature type="transmembrane region" description="Helical" evidence="2">
    <location>
        <begin position="273"/>
        <end position="292"/>
    </location>
</feature>
<evidence type="ECO:0008006" key="7">
    <source>
        <dbReference type="Google" id="ProtNLM"/>
    </source>
</evidence>
<feature type="transmembrane region" description="Helical" evidence="2">
    <location>
        <begin position="28"/>
        <end position="55"/>
    </location>
</feature>
<keyword evidence="1" id="KW-0808">Transferase</keyword>